<keyword evidence="1" id="KW-0812">Transmembrane</keyword>
<proteinExistence type="predicted"/>
<feature type="transmembrane region" description="Helical" evidence="1">
    <location>
        <begin position="6"/>
        <end position="25"/>
    </location>
</feature>
<organism evidence="2 3">
    <name type="scientific">Pocillopora damicornis</name>
    <name type="common">Cauliflower coral</name>
    <name type="synonym">Millepora damicornis</name>
    <dbReference type="NCBI Taxonomy" id="46731"/>
    <lineage>
        <taxon>Eukaryota</taxon>
        <taxon>Metazoa</taxon>
        <taxon>Cnidaria</taxon>
        <taxon>Anthozoa</taxon>
        <taxon>Hexacorallia</taxon>
        <taxon>Scleractinia</taxon>
        <taxon>Astrocoeniina</taxon>
        <taxon>Pocilloporidae</taxon>
        <taxon>Pocillopora</taxon>
    </lineage>
</organism>
<evidence type="ECO:0000256" key="1">
    <source>
        <dbReference type="SAM" id="Phobius"/>
    </source>
</evidence>
<keyword evidence="3" id="KW-1185">Reference proteome</keyword>
<name>A0A3M6UY52_POCDA</name>
<reference evidence="2 3" key="1">
    <citation type="journal article" date="2018" name="Sci. Rep.">
        <title>Comparative analysis of the Pocillopora damicornis genome highlights role of immune system in coral evolution.</title>
        <authorList>
            <person name="Cunning R."/>
            <person name="Bay R.A."/>
            <person name="Gillette P."/>
            <person name="Baker A.C."/>
            <person name="Traylor-Knowles N."/>
        </authorList>
    </citation>
    <scope>NUCLEOTIDE SEQUENCE [LARGE SCALE GENOMIC DNA]</scope>
    <source>
        <strain evidence="2">RSMAS</strain>
        <tissue evidence="2">Whole animal</tissue>
    </source>
</reference>
<dbReference type="AlphaFoldDB" id="A0A3M6UY52"/>
<evidence type="ECO:0000313" key="3">
    <source>
        <dbReference type="Proteomes" id="UP000275408"/>
    </source>
</evidence>
<keyword evidence="1" id="KW-1133">Transmembrane helix</keyword>
<comment type="caution">
    <text evidence="2">The sequence shown here is derived from an EMBL/GenBank/DDBJ whole genome shotgun (WGS) entry which is preliminary data.</text>
</comment>
<sequence length="72" mass="8050">MEVANWVAVFVSVAITSYSIALNAANERISCITRHDNFSPRSHRSISLQVAPFLIDCQGRGDRRRSGQTENE</sequence>
<evidence type="ECO:0000313" key="2">
    <source>
        <dbReference type="EMBL" id="RMX58623.1"/>
    </source>
</evidence>
<dbReference type="Proteomes" id="UP000275408">
    <property type="component" value="Unassembled WGS sequence"/>
</dbReference>
<keyword evidence="1" id="KW-0472">Membrane</keyword>
<protein>
    <submittedName>
        <fullName evidence="2">Uncharacterized protein</fullName>
    </submittedName>
</protein>
<gene>
    <name evidence="2" type="ORF">pdam_00006453</name>
</gene>
<accession>A0A3M6UY52</accession>
<dbReference type="EMBL" id="RCHS01000482">
    <property type="protein sequence ID" value="RMX58623.1"/>
    <property type="molecule type" value="Genomic_DNA"/>
</dbReference>